<feature type="region of interest" description="Disordered" evidence="1">
    <location>
        <begin position="1"/>
        <end position="37"/>
    </location>
</feature>
<reference evidence="2" key="1">
    <citation type="submission" date="2018-11" db="EMBL/GenBank/DDBJ databases">
        <authorList>
            <consortium name="Genoscope - CEA"/>
            <person name="William W."/>
        </authorList>
    </citation>
    <scope>NUCLEOTIDE SEQUENCE</scope>
</reference>
<accession>A0A3P6BF18</accession>
<dbReference type="AlphaFoldDB" id="A0A3P6BF18"/>
<sequence>MSSSHNNTNSSSSYTQSPLPDGGATTGANNLNREERG</sequence>
<proteinExistence type="predicted"/>
<evidence type="ECO:0000313" key="2">
    <source>
        <dbReference type="EMBL" id="VDC95091.1"/>
    </source>
</evidence>
<evidence type="ECO:0000256" key="1">
    <source>
        <dbReference type="SAM" id="MobiDB-lite"/>
    </source>
</evidence>
<dbReference type="EMBL" id="LR031872">
    <property type="protein sequence ID" value="VDC95091.1"/>
    <property type="molecule type" value="Genomic_DNA"/>
</dbReference>
<protein>
    <submittedName>
        <fullName evidence="2">Uncharacterized protein</fullName>
    </submittedName>
</protein>
<feature type="compositionally biased region" description="Low complexity" evidence="1">
    <location>
        <begin position="1"/>
        <end position="13"/>
    </location>
</feature>
<gene>
    <name evidence="2" type="ORF">BOLC3T18380H</name>
</gene>
<organism evidence="2">
    <name type="scientific">Brassica oleracea</name>
    <name type="common">Wild cabbage</name>
    <dbReference type="NCBI Taxonomy" id="3712"/>
    <lineage>
        <taxon>Eukaryota</taxon>
        <taxon>Viridiplantae</taxon>
        <taxon>Streptophyta</taxon>
        <taxon>Embryophyta</taxon>
        <taxon>Tracheophyta</taxon>
        <taxon>Spermatophyta</taxon>
        <taxon>Magnoliopsida</taxon>
        <taxon>eudicotyledons</taxon>
        <taxon>Gunneridae</taxon>
        <taxon>Pentapetalae</taxon>
        <taxon>rosids</taxon>
        <taxon>malvids</taxon>
        <taxon>Brassicales</taxon>
        <taxon>Brassicaceae</taxon>
        <taxon>Brassiceae</taxon>
        <taxon>Brassica</taxon>
    </lineage>
</organism>
<name>A0A3P6BF18_BRAOL</name>